<gene>
    <name evidence="2" type="ORF">BS47DRAFT_1391961</name>
</gene>
<organism evidence="2 3">
    <name type="scientific">Hydnum rufescens UP504</name>
    <dbReference type="NCBI Taxonomy" id="1448309"/>
    <lineage>
        <taxon>Eukaryota</taxon>
        <taxon>Fungi</taxon>
        <taxon>Dikarya</taxon>
        <taxon>Basidiomycota</taxon>
        <taxon>Agaricomycotina</taxon>
        <taxon>Agaricomycetes</taxon>
        <taxon>Cantharellales</taxon>
        <taxon>Hydnaceae</taxon>
        <taxon>Hydnum</taxon>
    </lineage>
</organism>
<dbReference type="AlphaFoldDB" id="A0A9P6B121"/>
<dbReference type="Proteomes" id="UP000886523">
    <property type="component" value="Unassembled WGS sequence"/>
</dbReference>
<name>A0A9P6B121_9AGAM</name>
<feature type="compositionally biased region" description="Polar residues" evidence="1">
    <location>
        <begin position="1"/>
        <end position="20"/>
    </location>
</feature>
<proteinExistence type="predicted"/>
<protein>
    <submittedName>
        <fullName evidence="2">Uncharacterized protein</fullName>
    </submittedName>
</protein>
<accession>A0A9P6B121</accession>
<sequence length="241" mass="27035">MSYLSSDLSQRRNWLSTAPSPESDAPDPVGGVDLPYHNPPDAGPRGIEQMQLPRHRYFPLRYLFGLIATSQISNWTSPVQDPTKSLRSAIDTSDSGLLLKRRLSEYDTNDHVLYPAATALLTLSLLLHGLRAQLHVEPRQISSLPLPIVTSPFSHFDFFLIFCSHPASDQEICRPNAPYLSETSALQLRELIAKCHRACRRNTSVSKLQVLESEEQTRMTSISVSILRSRPCQSKTSLPDR</sequence>
<evidence type="ECO:0000313" key="2">
    <source>
        <dbReference type="EMBL" id="KAF9515040.1"/>
    </source>
</evidence>
<feature type="region of interest" description="Disordered" evidence="1">
    <location>
        <begin position="1"/>
        <end position="47"/>
    </location>
</feature>
<evidence type="ECO:0000313" key="3">
    <source>
        <dbReference type="Proteomes" id="UP000886523"/>
    </source>
</evidence>
<dbReference type="EMBL" id="MU128954">
    <property type="protein sequence ID" value="KAF9515040.1"/>
    <property type="molecule type" value="Genomic_DNA"/>
</dbReference>
<keyword evidence="3" id="KW-1185">Reference proteome</keyword>
<reference evidence="2" key="1">
    <citation type="journal article" date="2020" name="Nat. Commun.">
        <title>Large-scale genome sequencing of mycorrhizal fungi provides insights into the early evolution of symbiotic traits.</title>
        <authorList>
            <person name="Miyauchi S."/>
            <person name="Kiss E."/>
            <person name="Kuo A."/>
            <person name="Drula E."/>
            <person name="Kohler A."/>
            <person name="Sanchez-Garcia M."/>
            <person name="Morin E."/>
            <person name="Andreopoulos B."/>
            <person name="Barry K.W."/>
            <person name="Bonito G."/>
            <person name="Buee M."/>
            <person name="Carver A."/>
            <person name="Chen C."/>
            <person name="Cichocki N."/>
            <person name="Clum A."/>
            <person name="Culley D."/>
            <person name="Crous P.W."/>
            <person name="Fauchery L."/>
            <person name="Girlanda M."/>
            <person name="Hayes R.D."/>
            <person name="Keri Z."/>
            <person name="LaButti K."/>
            <person name="Lipzen A."/>
            <person name="Lombard V."/>
            <person name="Magnuson J."/>
            <person name="Maillard F."/>
            <person name="Murat C."/>
            <person name="Nolan M."/>
            <person name="Ohm R.A."/>
            <person name="Pangilinan J."/>
            <person name="Pereira M.F."/>
            <person name="Perotto S."/>
            <person name="Peter M."/>
            <person name="Pfister S."/>
            <person name="Riley R."/>
            <person name="Sitrit Y."/>
            <person name="Stielow J.B."/>
            <person name="Szollosi G."/>
            <person name="Zifcakova L."/>
            <person name="Stursova M."/>
            <person name="Spatafora J.W."/>
            <person name="Tedersoo L."/>
            <person name="Vaario L.M."/>
            <person name="Yamada A."/>
            <person name="Yan M."/>
            <person name="Wang P."/>
            <person name="Xu J."/>
            <person name="Bruns T."/>
            <person name="Baldrian P."/>
            <person name="Vilgalys R."/>
            <person name="Dunand C."/>
            <person name="Henrissat B."/>
            <person name="Grigoriev I.V."/>
            <person name="Hibbett D."/>
            <person name="Nagy L.G."/>
            <person name="Martin F.M."/>
        </authorList>
    </citation>
    <scope>NUCLEOTIDE SEQUENCE</scope>
    <source>
        <strain evidence="2">UP504</strain>
    </source>
</reference>
<evidence type="ECO:0000256" key="1">
    <source>
        <dbReference type="SAM" id="MobiDB-lite"/>
    </source>
</evidence>
<comment type="caution">
    <text evidence="2">The sequence shown here is derived from an EMBL/GenBank/DDBJ whole genome shotgun (WGS) entry which is preliminary data.</text>
</comment>